<reference evidence="1" key="1">
    <citation type="submission" date="2017-02" db="EMBL/GenBank/DDBJ databases">
        <authorList>
            <person name="Regsiter A."/>
            <person name="William W."/>
        </authorList>
    </citation>
    <scope>NUCLEOTIDE SEQUENCE</scope>
    <source>
        <strain evidence="1">Bib</strain>
    </source>
</reference>
<organism evidence="1">
    <name type="scientific">uncultured spirochete</name>
    <dbReference type="NCBI Taxonomy" id="156406"/>
    <lineage>
        <taxon>Bacteria</taxon>
        <taxon>Pseudomonadati</taxon>
        <taxon>Spirochaetota</taxon>
        <taxon>Spirochaetia</taxon>
        <taxon>Spirochaetales</taxon>
        <taxon>environmental samples</taxon>
    </lineage>
</organism>
<evidence type="ECO:0000313" key="1">
    <source>
        <dbReference type="EMBL" id="SLM15998.1"/>
    </source>
</evidence>
<proteinExistence type="predicted"/>
<sequence>MLELGASNPHGSEGFLIYGANPGARLDRAAIERAFDKALIKPSLEGRYDTSSKEEKESVFNIS</sequence>
<protein>
    <submittedName>
        <fullName evidence="1">Uncharacterized protein</fullName>
    </submittedName>
</protein>
<gene>
    <name evidence="1" type="ORF">SPIROBIBN47_90063</name>
</gene>
<dbReference type="EMBL" id="FWDM01000041">
    <property type="protein sequence ID" value="SLM15998.1"/>
    <property type="molecule type" value="Genomic_DNA"/>
</dbReference>
<name>A0A3P3XMV1_9SPIR</name>
<accession>A0A3P3XMV1</accession>
<dbReference type="AlphaFoldDB" id="A0A3P3XMV1"/>